<proteinExistence type="predicted"/>
<accession>A0ABR0ZDK3</accession>
<evidence type="ECO:0000256" key="1">
    <source>
        <dbReference type="SAM" id="MobiDB-lite"/>
    </source>
</evidence>
<feature type="compositionally biased region" description="Polar residues" evidence="1">
    <location>
        <begin position="164"/>
        <end position="181"/>
    </location>
</feature>
<comment type="caution">
    <text evidence="2">The sequence shown here is derived from an EMBL/GenBank/DDBJ whole genome shotgun (WGS) entry which is preliminary data.</text>
</comment>
<dbReference type="InterPro" id="IPR027878">
    <property type="entry name" value="DUF4551"/>
</dbReference>
<dbReference type="PANTHER" id="PTHR35354:SF1">
    <property type="entry name" value="RGD1561648"/>
    <property type="match status" value="1"/>
</dbReference>
<feature type="region of interest" description="Disordered" evidence="1">
    <location>
        <begin position="164"/>
        <end position="229"/>
    </location>
</feature>
<evidence type="ECO:0000313" key="3">
    <source>
        <dbReference type="Proteomes" id="UP001369086"/>
    </source>
</evidence>
<evidence type="ECO:0000313" key="2">
    <source>
        <dbReference type="EMBL" id="KAK6482861.1"/>
    </source>
</evidence>
<organism evidence="2 3">
    <name type="scientific">Huso huso</name>
    <name type="common">Beluga</name>
    <name type="synonym">Acipenser huso</name>
    <dbReference type="NCBI Taxonomy" id="61971"/>
    <lineage>
        <taxon>Eukaryota</taxon>
        <taxon>Metazoa</taxon>
        <taxon>Chordata</taxon>
        <taxon>Craniata</taxon>
        <taxon>Vertebrata</taxon>
        <taxon>Euteleostomi</taxon>
        <taxon>Actinopterygii</taxon>
        <taxon>Chondrostei</taxon>
        <taxon>Acipenseriformes</taxon>
        <taxon>Acipenseridae</taxon>
        <taxon>Huso</taxon>
    </lineage>
</organism>
<reference evidence="2 3" key="1">
    <citation type="submission" date="2021-05" db="EMBL/GenBank/DDBJ databases">
        <authorList>
            <person name="Zahm M."/>
            <person name="Klopp C."/>
            <person name="Cabau C."/>
            <person name="Kuhl H."/>
            <person name="Suciu R."/>
            <person name="Ciorpac M."/>
            <person name="Holostenco D."/>
            <person name="Gessner J."/>
            <person name="Wuertz S."/>
            <person name="Hohne C."/>
            <person name="Stock M."/>
            <person name="Gislard M."/>
            <person name="Lluch J."/>
            <person name="Milhes M."/>
            <person name="Lampietro C."/>
            <person name="Lopez Roques C."/>
            <person name="Donnadieu C."/>
            <person name="Du K."/>
            <person name="Schartl M."/>
            <person name="Guiguen Y."/>
        </authorList>
    </citation>
    <scope>NUCLEOTIDE SEQUENCE [LARGE SCALE GENOMIC DNA]</scope>
    <source>
        <strain evidence="2">Hh-F2</strain>
        <tissue evidence="2">Blood</tissue>
    </source>
</reference>
<name>A0ABR0ZDK3_HUSHU</name>
<dbReference type="EMBL" id="JAHFZB010000013">
    <property type="protein sequence ID" value="KAK6482861.1"/>
    <property type="molecule type" value="Genomic_DNA"/>
</dbReference>
<dbReference type="PANTHER" id="PTHR35354">
    <property type="entry name" value="RGD1561648"/>
    <property type="match status" value="1"/>
</dbReference>
<gene>
    <name evidence="2" type="ORF">HHUSO_G15969</name>
</gene>
<dbReference type="Proteomes" id="UP001369086">
    <property type="component" value="Unassembled WGS sequence"/>
</dbReference>
<sequence length="658" mass="73604">MCKINCKLDSFLKRNLEQNVYDRVRACEACVVISETVKKVFMYVVLSDHCIYLTENPPKTIQTAVHFKDICGIELVNDFPDFLSRRDRESAQHIRILYTSTAPLKKLDRKGQGGGTLLLKDRTTRSSSLQLHGKEMLNHKEGQHCKPYSLYRALNSSRLFSARSSPVTSTKISRRATTSALRGTAETEDFRVKQSRSSSDLKGLSLCDSRDPPAHPRPRPLPRPPSAASLSSCLSTLALSSPPGPASGRALHTRSSSVLTDWGQQAEASEPRAAGELHLYVVSKSSPIFLHLKNSWNNFIIQSTLMQDPQYSKKFRVQSTSPGQGQRTCSSEQTVKLFSQLTCELFQEDSTLEETYSLVQELKTAAQRNFTLKRLFWKSNDLFPFLIKKLSDYLPKSQNVPGQPDQGHKADKLALLLLLRQGRVSFHCRPVSCRVCIMIAQTLALMFRETETEPARTGILTAKRGAVTRTLLMTLVREPQIHNATSRSDTVRVANSVPVDRGADTEVQKLITEYIEAVTAVLYEIILLAHQGNLTSDCGPFMTVGWVMTVLQGLPSVVSFVGSVVKAVISVLSPALPLLSPSQAVLLYQQLYILSSCIQYSSSLAEDIRTKYREEFRYYIQTPSVEERFPLCYPITQPTVRLLAHVLELVEHKPAPQL</sequence>
<keyword evidence="3" id="KW-1185">Reference proteome</keyword>
<dbReference type="Pfam" id="PF15087">
    <property type="entry name" value="DUF4551"/>
    <property type="match status" value="1"/>
</dbReference>
<protein>
    <submittedName>
        <fullName evidence="2">Uncharacterized protein</fullName>
    </submittedName>
</protein>